<dbReference type="Proteomes" id="UP000540412">
    <property type="component" value="Unassembled WGS sequence"/>
</dbReference>
<evidence type="ECO:0000259" key="4">
    <source>
        <dbReference type="PROSITE" id="PS01124"/>
    </source>
</evidence>
<dbReference type="Pfam" id="PF12833">
    <property type="entry name" value="HTH_18"/>
    <property type="match status" value="1"/>
</dbReference>
<keyword evidence="2 5" id="KW-0238">DNA-binding</keyword>
<evidence type="ECO:0000313" key="6">
    <source>
        <dbReference type="Proteomes" id="UP000540412"/>
    </source>
</evidence>
<dbReference type="GO" id="GO:0003700">
    <property type="term" value="F:DNA-binding transcription factor activity"/>
    <property type="evidence" value="ECO:0007669"/>
    <property type="project" value="InterPro"/>
</dbReference>
<gene>
    <name evidence="5" type="ORF">BJY24_005459</name>
</gene>
<reference evidence="5 6" key="1">
    <citation type="submission" date="2020-08" db="EMBL/GenBank/DDBJ databases">
        <title>Sequencing the genomes of 1000 actinobacteria strains.</title>
        <authorList>
            <person name="Klenk H.-P."/>
        </authorList>
    </citation>
    <scope>NUCLEOTIDE SEQUENCE [LARGE SCALE GENOMIC DNA]</scope>
    <source>
        <strain evidence="5 6">DSM 43582</strain>
    </source>
</reference>
<evidence type="ECO:0000313" key="5">
    <source>
        <dbReference type="EMBL" id="MBB5916547.1"/>
    </source>
</evidence>
<keyword evidence="1" id="KW-0805">Transcription regulation</keyword>
<keyword evidence="3" id="KW-0804">Transcription</keyword>
<dbReference type="PROSITE" id="PS00041">
    <property type="entry name" value="HTH_ARAC_FAMILY_1"/>
    <property type="match status" value="1"/>
</dbReference>
<organism evidence="5 6">
    <name type="scientific">Nocardia transvalensis</name>
    <dbReference type="NCBI Taxonomy" id="37333"/>
    <lineage>
        <taxon>Bacteria</taxon>
        <taxon>Bacillati</taxon>
        <taxon>Actinomycetota</taxon>
        <taxon>Actinomycetes</taxon>
        <taxon>Mycobacteriales</taxon>
        <taxon>Nocardiaceae</taxon>
        <taxon>Nocardia</taxon>
    </lineage>
</organism>
<dbReference type="SMART" id="SM00342">
    <property type="entry name" value="HTH_ARAC"/>
    <property type="match status" value="1"/>
</dbReference>
<dbReference type="InterPro" id="IPR009057">
    <property type="entry name" value="Homeodomain-like_sf"/>
</dbReference>
<dbReference type="InterPro" id="IPR018062">
    <property type="entry name" value="HTH_AraC-typ_CS"/>
</dbReference>
<dbReference type="EMBL" id="JACHIT010000002">
    <property type="protein sequence ID" value="MBB5916547.1"/>
    <property type="molecule type" value="Genomic_DNA"/>
</dbReference>
<comment type="caution">
    <text evidence="5">The sequence shown here is derived from an EMBL/GenBank/DDBJ whole genome shotgun (WGS) entry which is preliminary data.</text>
</comment>
<proteinExistence type="predicted"/>
<dbReference type="SUPFAM" id="SSF46689">
    <property type="entry name" value="Homeodomain-like"/>
    <property type="match status" value="1"/>
</dbReference>
<evidence type="ECO:0000256" key="1">
    <source>
        <dbReference type="ARBA" id="ARBA00023015"/>
    </source>
</evidence>
<dbReference type="PROSITE" id="PS01124">
    <property type="entry name" value="HTH_ARAC_FAMILY_2"/>
    <property type="match status" value="1"/>
</dbReference>
<dbReference type="PANTHER" id="PTHR46796:SF6">
    <property type="entry name" value="ARAC SUBFAMILY"/>
    <property type="match status" value="1"/>
</dbReference>
<dbReference type="InterPro" id="IPR050204">
    <property type="entry name" value="AraC_XylS_family_regulators"/>
</dbReference>
<dbReference type="Gene3D" id="1.10.10.60">
    <property type="entry name" value="Homeodomain-like"/>
    <property type="match status" value="1"/>
</dbReference>
<evidence type="ECO:0000256" key="3">
    <source>
        <dbReference type="ARBA" id="ARBA00023163"/>
    </source>
</evidence>
<feature type="domain" description="HTH araC/xylS-type" evidence="4">
    <location>
        <begin position="217"/>
        <end position="317"/>
    </location>
</feature>
<dbReference type="InterPro" id="IPR035418">
    <property type="entry name" value="AraC-bd_2"/>
</dbReference>
<sequence length="322" mass="35698">MSRSDYQPLHASTGEVGEADRIDFWVGHVCGNHGEMGFEFGDRRGFAGTTRVQRLGDARLGDFQLVEFSSTDIRYARTARHIRRDDDRSARLVIALEGGIGLSQCDDAVWLRPGQMGMVTMGLPMALTHGDFARAWILTVPAEDLPASCRDRPPLALDSERALLGTVAAMTGQLAACRETMSTWEFVQISSRLVELLGMSLDDDRAPAESRYAAIARDARLYVEKYSDDASVTVDSIADHLGCSRRMLEAALRSVRISPARLLRETRLRRARQRLQDRFRADSVSAVAFASGFGSISAFNEAFLREYGVPPGQFRHHALRCS</sequence>
<dbReference type="InterPro" id="IPR018060">
    <property type="entry name" value="HTH_AraC"/>
</dbReference>
<dbReference type="RefSeq" id="WP_063710033.1">
    <property type="nucleotide sequence ID" value="NZ_JACHIT010000002.1"/>
</dbReference>
<dbReference type="Pfam" id="PF14525">
    <property type="entry name" value="AraC_binding_2"/>
    <property type="match status" value="1"/>
</dbReference>
<accession>A0A7W9UKQ4</accession>
<dbReference type="GO" id="GO:0043565">
    <property type="term" value="F:sequence-specific DNA binding"/>
    <property type="evidence" value="ECO:0007669"/>
    <property type="project" value="InterPro"/>
</dbReference>
<dbReference type="PANTHER" id="PTHR46796">
    <property type="entry name" value="HTH-TYPE TRANSCRIPTIONAL ACTIVATOR RHAS-RELATED"/>
    <property type="match status" value="1"/>
</dbReference>
<name>A0A7W9UKQ4_9NOCA</name>
<keyword evidence="6" id="KW-1185">Reference proteome</keyword>
<dbReference type="AlphaFoldDB" id="A0A7W9UKQ4"/>
<protein>
    <submittedName>
        <fullName evidence="5">AraC-like DNA-binding protein</fullName>
    </submittedName>
</protein>
<evidence type="ECO:0000256" key="2">
    <source>
        <dbReference type="ARBA" id="ARBA00023125"/>
    </source>
</evidence>